<dbReference type="PRINTS" id="PR00599">
    <property type="entry name" value="MAPEPTIDASE"/>
</dbReference>
<keyword evidence="5" id="KW-0645">Protease</keyword>
<accession>A0A1H6HV66</accession>
<evidence type="ECO:0000256" key="1">
    <source>
        <dbReference type="ARBA" id="ARBA00022723"/>
    </source>
</evidence>
<dbReference type="InterPro" id="IPR036005">
    <property type="entry name" value="Creatinase/aminopeptidase-like"/>
</dbReference>
<dbReference type="PANTHER" id="PTHR46112:SF3">
    <property type="entry name" value="AMINOPEPTIDASE YPDF"/>
    <property type="match status" value="1"/>
</dbReference>
<protein>
    <submittedName>
        <fullName evidence="5">Xaa-Pro aminopeptidase</fullName>
    </submittedName>
</protein>
<gene>
    <name evidence="5" type="ORF">SAMN02910265_00366</name>
</gene>
<dbReference type="Pfam" id="PF00557">
    <property type="entry name" value="Peptidase_M24"/>
    <property type="match status" value="1"/>
</dbReference>
<dbReference type="PROSITE" id="PS00491">
    <property type="entry name" value="PROLINE_PEPTIDASE"/>
    <property type="match status" value="1"/>
</dbReference>
<proteinExistence type="predicted"/>
<dbReference type="InterPro" id="IPR000587">
    <property type="entry name" value="Creatinase_N"/>
</dbReference>
<dbReference type="SUPFAM" id="SSF55920">
    <property type="entry name" value="Creatinase/aminopeptidase"/>
    <property type="match status" value="1"/>
</dbReference>
<dbReference type="EMBL" id="FNWV01000001">
    <property type="protein sequence ID" value="SEH39891.1"/>
    <property type="molecule type" value="Genomic_DNA"/>
</dbReference>
<dbReference type="GO" id="GO:0008235">
    <property type="term" value="F:metalloexopeptidase activity"/>
    <property type="evidence" value="ECO:0007669"/>
    <property type="project" value="UniProtKB-ARBA"/>
</dbReference>
<dbReference type="GO" id="GO:0046872">
    <property type="term" value="F:metal ion binding"/>
    <property type="evidence" value="ECO:0007669"/>
    <property type="project" value="UniProtKB-KW"/>
</dbReference>
<dbReference type="GO" id="GO:0004177">
    <property type="term" value="F:aminopeptidase activity"/>
    <property type="evidence" value="ECO:0007669"/>
    <property type="project" value="UniProtKB-KW"/>
</dbReference>
<keyword evidence="5" id="KW-0031">Aminopeptidase</keyword>
<dbReference type="PANTHER" id="PTHR46112">
    <property type="entry name" value="AMINOPEPTIDASE"/>
    <property type="match status" value="1"/>
</dbReference>
<keyword evidence="2" id="KW-0378">Hydrolase</keyword>
<dbReference type="InterPro" id="IPR001714">
    <property type="entry name" value="Pept_M24_MAP"/>
</dbReference>
<dbReference type="InterPro" id="IPR001131">
    <property type="entry name" value="Peptidase_M24B_aminopep-P_CS"/>
</dbReference>
<sequence>MSRFDKLFEEFEGADCALITSDINRRYFTGMKSSAGVVLAFPDKAYLLIDFRYIEKARATVKDAEVIEAKKLYPQIMDLLTKHGAKSMAIESETMTVKELNAYEHFYTTIEIIHNDSLSNAISNLRMVKDESEIECIKKAQEIAEKALEDVKKFIKVGVTEREIALELNRLMFAYGAEDLSFDTIVLSGANTSMPHGVPSDKKVENGEFVLIDFGAVYNGYHSDMTRTFCVGEPSDEMRKVYDIVLNAQLAGIEAAKAGVLGCDLDKVSRDVIEQAGYGSCFGHSLGHGVGMEIHEKPNASPNYKAPLSCGAVVTIEPGIYIEGKFGVRIEDFVILTENGCKNLTKSAKNLISL</sequence>
<feature type="domain" description="Creatinase N-terminal" evidence="4">
    <location>
        <begin position="12"/>
        <end position="128"/>
    </location>
</feature>
<dbReference type="Pfam" id="PF01321">
    <property type="entry name" value="Creatinase_N"/>
    <property type="match status" value="1"/>
</dbReference>
<feature type="domain" description="Peptidase M24" evidence="3">
    <location>
        <begin position="135"/>
        <end position="338"/>
    </location>
</feature>
<dbReference type="Gene3D" id="3.40.350.10">
    <property type="entry name" value="Creatinase/prolidase N-terminal domain"/>
    <property type="match status" value="1"/>
</dbReference>
<organism evidence="5 6">
    <name type="scientific">Ruminococcus flavefaciens</name>
    <dbReference type="NCBI Taxonomy" id="1265"/>
    <lineage>
        <taxon>Bacteria</taxon>
        <taxon>Bacillati</taxon>
        <taxon>Bacillota</taxon>
        <taxon>Clostridia</taxon>
        <taxon>Eubacteriales</taxon>
        <taxon>Oscillospiraceae</taxon>
        <taxon>Ruminococcus</taxon>
    </lineage>
</organism>
<dbReference type="SUPFAM" id="SSF53092">
    <property type="entry name" value="Creatinase/prolidase N-terminal domain"/>
    <property type="match status" value="1"/>
</dbReference>
<dbReference type="Gene3D" id="3.90.230.10">
    <property type="entry name" value="Creatinase/methionine aminopeptidase superfamily"/>
    <property type="match status" value="1"/>
</dbReference>
<evidence type="ECO:0000259" key="3">
    <source>
        <dbReference type="Pfam" id="PF00557"/>
    </source>
</evidence>
<dbReference type="CDD" id="cd01092">
    <property type="entry name" value="APP-like"/>
    <property type="match status" value="1"/>
</dbReference>
<dbReference type="RefSeq" id="WP_074714192.1">
    <property type="nucleotide sequence ID" value="NZ_FNWV01000001.1"/>
</dbReference>
<dbReference type="InterPro" id="IPR050659">
    <property type="entry name" value="Peptidase_M24B"/>
</dbReference>
<evidence type="ECO:0000259" key="4">
    <source>
        <dbReference type="Pfam" id="PF01321"/>
    </source>
</evidence>
<keyword evidence="1" id="KW-0479">Metal-binding</keyword>
<evidence type="ECO:0000313" key="5">
    <source>
        <dbReference type="EMBL" id="SEH39891.1"/>
    </source>
</evidence>
<dbReference type="AlphaFoldDB" id="A0A1H6HV66"/>
<reference evidence="5 6" key="1">
    <citation type="submission" date="2016-10" db="EMBL/GenBank/DDBJ databases">
        <authorList>
            <person name="de Groot N.N."/>
        </authorList>
    </citation>
    <scope>NUCLEOTIDE SEQUENCE [LARGE SCALE GENOMIC DNA]</scope>
    <source>
        <strain evidence="5 6">YAD2003</strain>
    </source>
</reference>
<dbReference type="InterPro" id="IPR029149">
    <property type="entry name" value="Creatin/AminoP/Spt16_N"/>
</dbReference>
<dbReference type="Proteomes" id="UP000183190">
    <property type="component" value="Unassembled WGS sequence"/>
</dbReference>
<name>A0A1H6HV66_RUMFL</name>
<dbReference type="OrthoDB" id="9806388at2"/>
<evidence type="ECO:0000256" key="2">
    <source>
        <dbReference type="ARBA" id="ARBA00022801"/>
    </source>
</evidence>
<dbReference type="InterPro" id="IPR000994">
    <property type="entry name" value="Pept_M24"/>
</dbReference>
<evidence type="ECO:0000313" key="6">
    <source>
        <dbReference type="Proteomes" id="UP000183190"/>
    </source>
</evidence>